<sequence>MPPPSLLSRRQPTLLRSLSSRRASLLKIPEERSAQGLCTRTRQCSILVITGACARTMLALLRIFDPGGQAETMHAASRFAHARCLSPLVAARGLSMQPRSCSIIVATHGLTWTMYVALLVLDDRSFSPPGAVRGLCIRCGVCSILVVTVEDDARLWARLILAVDGGCAETVHAFGVFDL</sequence>
<reference evidence="1 2" key="1">
    <citation type="journal article" date="2014" name="PLoS Genet.">
        <title>Analysis of the Phlebiopsis gigantea genome, transcriptome and secretome provides insight into its pioneer colonization strategies of wood.</title>
        <authorList>
            <person name="Hori C."/>
            <person name="Ishida T."/>
            <person name="Igarashi K."/>
            <person name="Samejima M."/>
            <person name="Suzuki H."/>
            <person name="Master E."/>
            <person name="Ferreira P."/>
            <person name="Ruiz-Duenas F.J."/>
            <person name="Held B."/>
            <person name="Canessa P."/>
            <person name="Larrondo L.F."/>
            <person name="Schmoll M."/>
            <person name="Druzhinina I.S."/>
            <person name="Kubicek C.P."/>
            <person name="Gaskell J.A."/>
            <person name="Kersten P."/>
            <person name="St John F."/>
            <person name="Glasner J."/>
            <person name="Sabat G."/>
            <person name="Splinter BonDurant S."/>
            <person name="Syed K."/>
            <person name="Yadav J."/>
            <person name="Mgbeahuruike A.C."/>
            <person name="Kovalchuk A."/>
            <person name="Asiegbu F.O."/>
            <person name="Lackner G."/>
            <person name="Hoffmeister D."/>
            <person name="Rencoret J."/>
            <person name="Gutierrez A."/>
            <person name="Sun H."/>
            <person name="Lindquist E."/>
            <person name="Barry K."/>
            <person name="Riley R."/>
            <person name="Grigoriev I.V."/>
            <person name="Henrissat B."/>
            <person name="Kues U."/>
            <person name="Berka R.M."/>
            <person name="Martinez A.T."/>
            <person name="Covert S.F."/>
            <person name="Blanchette R.A."/>
            <person name="Cullen D."/>
        </authorList>
    </citation>
    <scope>NUCLEOTIDE SEQUENCE [LARGE SCALE GENOMIC DNA]</scope>
    <source>
        <strain evidence="1 2">11061_1 CR5-6</strain>
    </source>
</reference>
<dbReference type="Proteomes" id="UP000053257">
    <property type="component" value="Unassembled WGS sequence"/>
</dbReference>
<proteinExistence type="predicted"/>
<evidence type="ECO:0000313" key="2">
    <source>
        <dbReference type="Proteomes" id="UP000053257"/>
    </source>
</evidence>
<dbReference type="HOGENOM" id="CLU_1503999_0_0_1"/>
<accession>A0A0C3SE54</accession>
<gene>
    <name evidence="1" type="ORF">PHLGIDRAFT_266392</name>
</gene>
<dbReference type="EMBL" id="KN840457">
    <property type="protein sequence ID" value="KIP10230.1"/>
    <property type="molecule type" value="Genomic_DNA"/>
</dbReference>
<dbReference type="AlphaFoldDB" id="A0A0C3SE54"/>
<keyword evidence="2" id="KW-1185">Reference proteome</keyword>
<name>A0A0C3SE54_PHLG1</name>
<organism evidence="1 2">
    <name type="scientific">Phlebiopsis gigantea (strain 11061_1 CR5-6)</name>
    <name type="common">White-rot fungus</name>
    <name type="synonym">Peniophora gigantea</name>
    <dbReference type="NCBI Taxonomy" id="745531"/>
    <lineage>
        <taxon>Eukaryota</taxon>
        <taxon>Fungi</taxon>
        <taxon>Dikarya</taxon>
        <taxon>Basidiomycota</taxon>
        <taxon>Agaricomycotina</taxon>
        <taxon>Agaricomycetes</taxon>
        <taxon>Polyporales</taxon>
        <taxon>Phanerochaetaceae</taxon>
        <taxon>Phlebiopsis</taxon>
    </lineage>
</organism>
<protein>
    <submittedName>
        <fullName evidence="1">Uncharacterized protein</fullName>
    </submittedName>
</protein>
<evidence type="ECO:0000313" key="1">
    <source>
        <dbReference type="EMBL" id="KIP10230.1"/>
    </source>
</evidence>